<evidence type="ECO:0000259" key="2">
    <source>
        <dbReference type="Pfam" id="PF14309"/>
    </source>
</evidence>
<dbReference type="Pfam" id="PF14383">
    <property type="entry name" value="VARLMGL"/>
    <property type="match status" value="1"/>
</dbReference>
<dbReference type="OMA" id="CHKPREL"/>
<feature type="region of interest" description="Disordered" evidence="1">
    <location>
        <begin position="263"/>
        <end position="309"/>
    </location>
</feature>
<feature type="compositionally biased region" description="Polar residues" evidence="1">
    <location>
        <begin position="378"/>
        <end position="392"/>
    </location>
</feature>
<accession>A0A200QVV4</accession>
<dbReference type="Pfam" id="PF14309">
    <property type="entry name" value="DUF4378"/>
    <property type="match status" value="1"/>
</dbReference>
<feature type="compositionally biased region" description="Basic and acidic residues" evidence="1">
    <location>
        <begin position="339"/>
        <end position="359"/>
    </location>
</feature>
<feature type="region of interest" description="Disordered" evidence="1">
    <location>
        <begin position="597"/>
        <end position="689"/>
    </location>
</feature>
<sequence length="1089" mass="121799">MTGIFQLFDRQHITTGRRITNHSHNRIPTGSHINNGNLGGETNNGKYCSKNVNDKQRVSMESSRASFSSSSSSSTFSSVDCNKPARLETPSLERNIFSETSSKEQRKTQPNASPKLGQPSLDFRDVVKDSIYKEARALSAKTTTKEEAVNHVVKHRNSPRPFQLSESWDGSHEVGINGKSRVPTDFNESLRLLGKLREGPGSFNDNKELPRSSYEVRDGSSFSVTKDAPRFSYDGREIPRSSIESRDSLKSITKLRELPRLSLDSMEGSMKRTDCGPKSNSILKDVQRDNGKSKVTSSPQKELGSHKQRYNVVAKLMGLEVMPSSNIPTEGQRRLTKTYPDEDHDSFSRSSERTTECKQNRTSSSPRSSHKEPISPKLRSSNLVMKPISSSPLPIETAPWKQPESGRGLQKPMVRNLGIPPSTPNPSPSVYDKIEKRLKELEFKQLDEDLRALKHMLDTMQAKGLLETNKEDQTSNFELGRNYDQLNQTSLDPKTRTGNRRNPQNNRPISATVKGPSPSESPIVIIKPVKHAEKSCITNSSVFPIDGFSGPHKLRNGDSVHSEKGSVNGRVVKDLDPKVSLKEPAARMISYTDKKTNVTTLKSAQPSSRSQKLPRENTLSSGRSSGSISPKLQQKRPELEKQARPPMNSSDLSKPRKQSIRQSSESGSPRGKRRPKSLNFQQTDDQMSEISYETRSLSYQGDEISLRSDSNISSASQIDIEVTSADRSAEINCIFIQQGTLSPSKKVANNLISTLKPKKPSYRLSEDGSLTEFTTVAPEQPSPVSVLDASFYRDDLPSPGKNISDSFIDIKMQNSDGFPCEEEWKPDNLYHLSGDTRPDLTSEINRKKLENVEHLVQKLRRLNSNHDESTTDYIASLCENNNPDHRYISEILIASGLLLRDLGSGLSGIQPHQSGHPINPDLFLVLEQTKTSSVFPRNIQSCEKASPSKSDQEKAHRKLVFDSVNEILERKLAFMGHLPEPRLQDNKLVGRTLNAQQLLRELCSEVEKLQVRENSNWSFDGDNNLKNILFKDVMSLSQNWAVSNGEVPGVVLDVERMVFKDLVDEIVNGEAITLARAKQSRRCRQLFDK</sequence>
<protein>
    <recommendedName>
        <fullName evidence="6">DUF4378 domain-containing protein</fullName>
    </recommendedName>
</protein>
<dbReference type="EMBL" id="MVGT01001028">
    <property type="protein sequence ID" value="OVA14599.1"/>
    <property type="molecule type" value="Genomic_DNA"/>
</dbReference>
<feature type="compositionally biased region" description="Low complexity" evidence="1">
    <location>
        <begin position="34"/>
        <end position="45"/>
    </location>
</feature>
<keyword evidence="5" id="KW-1185">Reference proteome</keyword>
<feature type="domain" description="DUF3741" evidence="3">
    <location>
        <begin position="311"/>
        <end position="327"/>
    </location>
</feature>
<proteinExistence type="predicted"/>
<evidence type="ECO:0008006" key="6">
    <source>
        <dbReference type="Google" id="ProtNLM"/>
    </source>
</evidence>
<feature type="compositionally biased region" description="Polar residues" evidence="1">
    <location>
        <begin position="597"/>
        <end position="611"/>
    </location>
</feature>
<feature type="compositionally biased region" description="Polar residues" evidence="1">
    <location>
        <begin position="500"/>
        <end position="509"/>
    </location>
</feature>
<dbReference type="InterPro" id="IPR025486">
    <property type="entry name" value="DUF4378"/>
</dbReference>
<evidence type="ECO:0000256" key="1">
    <source>
        <dbReference type="SAM" id="MobiDB-lite"/>
    </source>
</evidence>
<feature type="compositionally biased region" description="Low complexity" evidence="1">
    <location>
        <begin position="59"/>
        <end position="78"/>
    </location>
</feature>
<dbReference type="Proteomes" id="UP000195402">
    <property type="component" value="Unassembled WGS sequence"/>
</dbReference>
<dbReference type="GO" id="GO:0051513">
    <property type="term" value="P:regulation of monopolar cell growth"/>
    <property type="evidence" value="ECO:0007669"/>
    <property type="project" value="InterPro"/>
</dbReference>
<dbReference type="InParanoid" id="A0A200QVV4"/>
<organism evidence="4 5">
    <name type="scientific">Macleaya cordata</name>
    <name type="common">Five-seeded plume-poppy</name>
    <name type="synonym">Bocconia cordata</name>
    <dbReference type="NCBI Taxonomy" id="56857"/>
    <lineage>
        <taxon>Eukaryota</taxon>
        <taxon>Viridiplantae</taxon>
        <taxon>Streptophyta</taxon>
        <taxon>Embryophyta</taxon>
        <taxon>Tracheophyta</taxon>
        <taxon>Spermatophyta</taxon>
        <taxon>Magnoliopsida</taxon>
        <taxon>Ranunculales</taxon>
        <taxon>Papaveraceae</taxon>
        <taxon>Papaveroideae</taxon>
        <taxon>Macleaya</taxon>
    </lineage>
</organism>
<evidence type="ECO:0000313" key="4">
    <source>
        <dbReference type="EMBL" id="OVA14599.1"/>
    </source>
</evidence>
<reference evidence="4 5" key="1">
    <citation type="journal article" date="2017" name="Mol. Plant">
        <title>The Genome of Medicinal Plant Macleaya cordata Provides New Insights into Benzylisoquinoline Alkaloids Metabolism.</title>
        <authorList>
            <person name="Liu X."/>
            <person name="Liu Y."/>
            <person name="Huang P."/>
            <person name="Ma Y."/>
            <person name="Qing Z."/>
            <person name="Tang Q."/>
            <person name="Cao H."/>
            <person name="Cheng P."/>
            <person name="Zheng Y."/>
            <person name="Yuan Z."/>
            <person name="Zhou Y."/>
            <person name="Liu J."/>
            <person name="Tang Z."/>
            <person name="Zhuo Y."/>
            <person name="Zhang Y."/>
            <person name="Yu L."/>
            <person name="Huang J."/>
            <person name="Yang P."/>
            <person name="Peng Q."/>
            <person name="Zhang J."/>
            <person name="Jiang W."/>
            <person name="Zhang Z."/>
            <person name="Lin K."/>
            <person name="Ro D.K."/>
            <person name="Chen X."/>
            <person name="Xiong X."/>
            <person name="Shang Y."/>
            <person name="Huang S."/>
            <person name="Zeng J."/>
        </authorList>
    </citation>
    <scope>NUCLEOTIDE SEQUENCE [LARGE SCALE GENOMIC DNA]</scope>
    <source>
        <strain evidence="5">cv. BLH2017</strain>
        <tissue evidence="4">Root</tissue>
    </source>
</reference>
<name>A0A200QVV4_MACCD</name>
<dbReference type="OrthoDB" id="769613at2759"/>
<dbReference type="FunCoup" id="A0A200QVV4">
    <property type="interactions" value="1963"/>
</dbReference>
<dbReference type="STRING" id="56857.A0A200QVV4"/>
<dbReference type="PANTHER" id="PTHR31680:SF4">
    <property type="entry name" value="LONGIFOLIA PROTEIN"/>
    <property type="match status" value="1"/>
</dbReference>
<dbReference type="InterPro" id="IPR032795">
    <property type="entry name" value="DUF3741-assoc"/>
</dbReference>
<feature type="domain" description="DUF4378" evidence="2">
    <location>
        <begin position="884"/>
        <end position="1065"/>
    </location>
</feature>
<feature type="region of interest" description="Disordered" evidence="1">
    <location>
        <begin position="323"/>
        <end position="430"/>
    </location>
</feature>
<dbReference type="PANTHER" id="PTHR31680">
    <property type="entry name" value="LONGIFOLIA PROTEIN"/>
    <property type="match status" value="1"/>
</dbReference>
<feature type="compositionally biased region" description="Polar residues" evidence="1">
    <location>
        <begin position="678"/>
        <end position="689"/>
    </location>
</feature>
<feature type="region of interest" description="Disordered" evidence="1">
    <location>
        <begin position="466"/>
        <end position="520"/>
    </location>
</feature>
<comment type="caution">
    <text evidence="4">The sequence shown here is derived from an EMBL/GenBank/DDBJ whole genome shotgun (WGS) entry which is preliminary data.</text>
</comment>
<dbReference type="InterPro" id="IPR033334">
    <property type="entry name" value="LNG1/2"/>
</dbReference>
<dbReference type="AlphaFoldDB" id="A0A200QVV4"/>
<feature type="region of interest" description="Disordered" evidence="1">
    <location>
        <begin position="17"/>
        <end position="121"/>
    </location>
</feature>
<feature type="region of interest" description="Disordered" evidence="1">
    <location>
        <begin position="548"/>
        <end position="569"/>
    </location>
</feature>
<feature type="compositionally biased region" description="Basic and acidic residues" evidence="1">
    <location>
        <begin position="555"/>
        <end position="564"/>
    </location>
</feature>
<evidence type="ECO:0000259" key="3">
    <source>
        <dbReference type="Pfam" id="PF14383"/>
    </source>
</evidence>
<evidence type="ECO:0000313" key="5">
    <source>
        <dbReference type="Proteomes" id="UP000195402"/>
    </source>
</evidence>
<gene>
    <name evidence="4" type="ORF">BVC80_1813g36</name>
</gene>
<feature type="compositionally biased region" description="Low complexity" evidence="1">
    <location>
        <begin position="620"/>
        <end position="629"/>
    </location>
</feature>